<proteinExistence type="predicted"/>
<dbReference type="EMBL" id="JAEVFJ010000027">
    <property type="protein sequence ID" value="KAH8093864.1"/>
    <property type="molecule type" value="Genomic_DNA"/>
</dbReference>
<organism evidence="2 3">
    <name type="scientific">Cristinia sonorae</name>
    <dbReference type="NCBI Taxonomy" id="1940300"/>
    <lineage>
        <taxon>Eukaryota</taxon>
        <taxon>Fungi</taxon>
        <taxon>Dikarya</taxon>
        <taxon>Basidiomycota</taxon>
        <taxon>Agaricomycotina</taxon>
        <taxon>Agaricomycetes</taxon>
        <taxon>Agaricomycetidae</taxon>
        <taxon>Agaricales</taxon>
        <taxon>Pleurotineae</taxon>
        <taxon>Stephanosporaceae</taxon>
        <taxon>Cristinia</taxon>
    </lineage>
</organism>
<feature type="compositionally biased region" description="Low complexity" evidence="1">
    <location>
        <begin position="218"/>
        <end position="227"/>
    </location>
</feature>
<comment type="caution">
    <text evidence="2">The sequence shown here is derived from an EMBL/GenBank/DDBJ whole genome shotgun (WGS) entry which is preliminary data.</text>
</comment>
<reference evidence="2" key="1">
    <citation type="journal article" date="2021" name="New Phytol.">
        <title>Evolutionary innovations through gain and loss of genes in the ectomycorrhizal Boletales.</title>
        <authorList>
            <person name="Wu G."/>
            <person name="Miyauchi S."/>
            <person name="Morin E."/>
            <person name="Kuo A."/>
            <person name="Drula E."/>
            <person name="Varga T."/>
            <person name="Kohler A."/>
            <person name="Feng B."/>
            <person name="Cao Y."/>
            <person name="Lipzen A."/>
            <person name="Daum C."/>
            <person name="Hundley H."/>
            <person name="Pangilinan J."/>
            <person name="Johnson J."/>
            <person name="Barry K."/>
            <person name="LaButti K."/>
            <person name="Ng V."/>
            <person name="Ahrendt S."/>
            <person name="Min B."/>
            <person name="Choi I.G."/>
            <person name="Park H."/>
            <person name="Plett J.M."/>
            <person name="Magnuson J."/>
            <person name="Spatafora J.W."/>
            <person name="Nagy L.G."/>
            <person name="Henrissat B."/>
            <person name="Grigoriev I.V."/>
            <person name="Yang Z.L."/>
            <person name="Xu J."/>
            <person name="Martin F.M."/>
        </authorList>
    </citation>
    <scope>NUCLEOTIDE SEQUENCE</scope>
    <source>
        <strain evidence="2">KKN 215</strain>
    </source>
</reference>
<evidence type="ECO:0000313" key="2">
    <source>
        <dbReference type="EMBL" id="KAH8093864.1"/>
    </source>
</evidence>
<feature type="compositionally biased region" description="Low complexity" evidence="1">
    <location>
        <begin position="138"/>
        <end position="147"/>
    </location>
</feature>
<feature type="region of interest" description="Disordered" evidence="1">
    <location>
        <begin position="115"/>
        <end position="151"/>
    </location>
</feature>
<protein>
    <submittedName>
        <fullName evidence="2">Uncharacterized protein</fullName>
    </submittedName>
</protein>
<evidence type="ECO:0000313" key="3">
    <source>
        <dbReference type="Proteomes" id="UP000813824"/>
    </source>
</evidence>
<sequence>MSLEIGSGPGDLAPSGTPLFHPALHTIELIHDMNVAHQLDELQKRNQELKTERERVREHEREVQSMSRQLSSVEAQLEETQRRLTSTRDELIETQSELRCERNEREERMRNRLAVAEHQQHSTSDIQAPRVDINTAGQSRQSSYSSSPRTVNRLTQTVSDASLASPAPSYTQTLPTSRMIADVQVWDDRLSSFDQRIFYPPVHSTSSSGRDHARRRPYSSVSSSSNRSETDRDDRYIPRSQGSSYARSGRSSGRASSTTSAPRGSRSSVHAATPDITGWDRLCVADNPQPRVPLFDNTPCRKSSREVHEWQLQWANQHGTSLKCQRCEVCSRMYKCGGYWTPYSAPERSRMGIQH</sequence>
<dbReference type="SUPFAM" id="SSF57997">
    <property type="entry name" value="Tropomyosin"/>
    <property type="match status" value="1"/>
</dbReference>
<feature type="compositionally biased region" description="Basic and acidic residues" evidence="1">
    <location>
        <begin position="50"/>
        <end position="63"/>
    </location>
</feature>
<dbReference type="Proteomes" id="UP000813824">
    <property type="component" value="Unassembled WGS sequence"/>
</dbReference>
<accession>A0A8K0UIY1</accession>
<name>A0A8K0UIY1_9AGAR</name>
<evidence type="ECO:0000256" key="1">
    <source>
        <dbReference type="SAM" id="MobiDB-lite"/>
    </source>
</evidence>
<feature type="region of interest" description="Disordered" evidence="1">
    <location>
        <begin position="50"/>
        <end position="75"/>
    </location>
</feature>
<feature type="region of interest" description="Disordered" evidence="1">
    <location>
        <begin position="199"/>
        <end position="271"/>
    </location>
</feature>
<feature type="compositionally biased region" description="Polar residues" evidence="1">
    <location>
        <begin position="64"/>
        <end position="74"/>
    </location>
</feature>
<gene>
    <name evidence="2" type="ORF">BXZ70DRAFT_367773</name>
</gene>
<feature type="compositionally biased region" description="Basic and acidic residues" evidence="1">
    <location>
        <begin position="228"/>
        <end position="237"/>
    </location>
</feature>
<feature type="compositionally biased region" description="Low complexity" evidence="1">
    <location>
        <begin position="239"/>
        <end position="261"/>
    </location>
</feature>
<keyword evidence="3" id="KW-1185">Reference proteome</keyword>
<dbReference type="AlphaFoldDB" id="A0A8K0UIY1"/>